<protein>
    <submittedName>
        <fullName evidence="1">13600_t:CDS:1</fullName>
    </submittedName>
</protein>
<accession>A0ACA9MLC7</accession>
<name>A0ACA9MLC7_9GLOM</name>
<comment type="caution">
    <text evidence="1">The sequence shown here is derived from an EMBL/GenBank/DDBJ whole genome shotgun (WGS) entry which is preliminary data.</text>
</comment>
<evidence type="ECO:0000313" key="1">
    <source>
        <dbReference type="EMBL" id="CAG8599841.1"/>
    </source>
</evidence>
<evidence type="ECO:0000313" key="2">
    <source>
        <dbReference type="Proteomes" id="UP000789920"/>
    </source>
</evidence>
<organism evidence="1 2">
    <name type="scientific">Racocetra persica</name>
    <dbReference type="NCBI Taxonomy" id="160502"/>
    <lineage>
        <taxon>Eukaryota</taxon>
        <taxon>Fungi</taxon>
        <taxon>Fungi incertae sedis</taxon>
        <taxon>Mucoromycota</taxon>
        <taxon>Glomeromycotina</taxon>
        <taxon>Glomeromycetes</taxon>
        <taxon>Diversisporales</taxon>
        <taxon>Gigasporaceae</taxon>
        <taxon>Racocetra</taxon>
    </lineage>
</organism>
<dbReference type="Proteomes" id="UP000789920">
    <property type="component" value="Unassembled WGS sequence"/>
</dbReference>
<proteinExistence type="predicted"/>
<reference evidence="1" key="1">
    <citation type="submission" date="2021-06" db="EMBL/GenBank/DDBJ databases">
        <authorList>
            <person name="Kallberg Y."/>
            <person name="Tangrot J."/>
            <person name="Rosling A."/>
        </authorList>
    </citation>
    <scope>NUCLEOTIDE SEQUENCE</scope>
    <source>
        <strain evidence="1">MA461A</strain>
    </source>
</reference>
<feature type="non-terminal residue" evidence="1">
    <location>
        <position position="241"/>
    </location>
</feature>
<sequence>MASKSIEWLEKAISEQFINQYSYEEFSGYQILGEGASGEVRKFEWKNYNLMVVHKSLKGFTEMDEMNEEKIKTLVKELRLMQQICSFPNIINFYGVTKALHIEKLHMNANSDDNLLHKVSLQQSQQSEQNGRLLIHRPPSMSDYSLPYEGYNINVNPIVNNDDLVRSNINSVKQIHQRINSGNNLIRSRTSSDKSEKESMIDMNSIHTNSDMRSMDESTLHPDEFFINETSTDKLIIDNGQ</sequence>
<dbReference type="EMBL" id="CAJVQC010009050">
    <property type="protein sequence ID" value="CAG8599841.1"/>
    <property type="molecule type" value="Genomic_DNA"/>
</dbReference>
<gene>
    <name evidence="1" type="ORF">RPERSI_LOCUS5873</name>
</gene>
<keyword evidence="2" id="KW-1185">Reference proteome</keyword>